<dbReference type="EMBL" id="BOQE01000001">
    <property type="protein sequence ID" value="GIM45618.1"/>
    <property type="molecule type" value="Genomic_DNA"/>
</dbReference>
<dbReference type="PANTHER" id="PTHR43143:SF1">
    <property type="entry name" value="SERINE_THREONINE-PROTEIN PHOSPHATASE CPPED1"/>
    <property type="match status" value="1"/>
</dbReference>
<dbReference type="RefSeq" id="WP_282198804.1">
    <property type="nucleotide sequence ID" value="NZ_BOQE01000001.1"/>
</dbReference>
<dbReference type="GO" id="GO:0016787">
    <property type="term" value="F:hydrolase activity"/>
    <property type="evidence" value="ECO:0007669"/>
    <property type="project" value="InterPro"/>
</dbReference>
<accession>A0AAV4LD78</accession>
<reference evidence="2" key="1">
    <citation type="journal article" date="2023" name="Int. J. Syst. Evol. Microbiol.">
        <title>Collibacillus ludicampi gen. nov., sp. nov., a new soil bacterium of the family Alicyclobacillaceae.</title>
        <authorList>
            <person name="Jojima T."/>
            <person name="Ioku Y."/>
            <person name="Fukuta Y."/>
            <person name="Shirasaka N."/>
            <person name="Matsumura Y."/>
            <person name="Mori M."/>
        </authorList>
    </citation>
    <scope>NUCLEOTIDE SEQUENCE</scope>
    <source>
        <strain evidence="2">TP075</strain>
    </source>
</reference>
<protein>
    <recommendedName>
        <fullName evidence="1">Calcineurin-like phosphoesterase domain-containing protein</fullName>
    </recommendedName>
</protein>
<dbReference type="Gene3D" id="3.60.21.10">
    <property type="match status" value="1"/>
</dbReference>
<evidence type="ECO:0000259" key="1">
    <source>
        <dbReference type="Pfam" id="PF00149"/>
    </source>
</evidence>
<evidence type="ECO:0000313" key="2">
    <source>
        <dbReference type="EMBL" id="GIM45618.1"/>
    </source>
</evidence>
<sequence length="328" mass="38217">MRKLFRRMSRSGLFLFLIWMTLFPFRTAPAYAEEVTMPQAGISVTPTASIAAAAETEDPVMRFQVFSDVHVMASNDPWQKTASQKFIAALEDIRPFQPDFLVINGDLTNGKAGDYQLLKEILQKYAPWPMYPTMGNHEYYEVFTNKNVTDLELRWRFDNAFQLDNPYYDRYIKGYHFIFLAPEEFKAHYKQIADGAYISKEQLAWFRDTLAKDQGLTFVFLHQPLDHTVTQSDPGSVQQSEEIRKILREHQGPIIWFSGHTHASMLHSDQIRKLENVLYVGGSSTFTVDNSLDKSESRMVEVYNDRIVLWVRDHIAKKWVHPFVYPLR</sequence>
<proteinExistence type="predicted"/>
<dbReference type="Proteomes" id="UP001057291">
    <property type="component" value="Unassembled WGS sequence"/>
</dbReference>
<dbReference type="SUPFAM" id="SSF56300">
    <property type="entry name" value="Metallo-dependent phosphatases"/>
    <property type="match status" value="1"/>
</dbReference>
<dbReference type="InterPro" id="IPR029052">
    <property type="entry name" value="Metallo-depent_PP-like"/>
</dbReference>
<dbReference type="PANTHER" id="PTHR43143">
    <property type="entry name" value="METALLOPHOSPHOESTERASE, CALCINEURIN SUPERFAMILY"/>
    <property type="match status" value="1"/>
</dbReference>
<gene>
    <name evidence="2" type="ORF">DNHGIG_11670</name>
</gene>
<dbReference type="Pfam" id="PF00149">
    <property type="entry name" value="Metallophos"/>
    <property type="match status" value="1"/>
</dbReference>
<evidence type="ECO:0000313" key="3">
    <source>
        <dbReference type="Proteomes" id="UP001057291"/>
    </source>
</evidence>
<organism evidence="2 3">
    <name type="scientific">Collibacillus ludicampi</name>
    <dbReference type="NCBI Taxonomy" id="2771369"/>
    <lineage>
        <taxon>Bacteria</taxon>
        <taxon>Bacillati</taxon>
        <taxon>Bacillota</taxon>
        <taxon>Bacilli</taxon>
        <taxon>Bacillales</taxon>
        <taxon>Alicyclobacillaceae</taxon>
        <taxon>Collibacillus</taxon>
    </lineage>
</organism>
<keyword evidence="3" id="KW-1185">Reference proteome</keyword>
<dbReference type="InterPro" id="IPR051918">
    <property type="entry name" value="STPP_CPPED1"/>
</dbReference>
<dbReference type="InterPro" id="IPR004843">
    <property type="entry name" value="Calcineurin-like_PHP"/>
</dbReference>
<feature type="domain" description="Calcineurin-like phosphoesterase" evidence="1">
    <location>
        <begin position="61"/>
        <end position="263"/>
    </location>
</feature>
<comment type="caution">
    <text evidence="2">The sequence shown here is derived from an EMBL/GenBank/DDBJ whole genome shotgun (WGS) entry which is preliminary data.</text>
</comment>
<name>A0AAV4LD78_9BACL</name>
<dbReference type="AlphaFoldDB" id="A0AAV4LD78"/>